<keyword evidence="5" id="KW-0809">Transit peptide</keyword>
<organism evidence="10 11">
    <name type="scientific">Ethanoligenens harbinense (strain DSM 18485 / JCM 12961 / CGMCC 1.5033 / YUAN-3)</name>
    <dbReference type="NCBI Taxonomy" id="663278"/>
    <lineage>
        <taxon>Bacteria</taxon>
        <taxon>Bacillati</taxon>
        <taxon>Bacillota</taxon>
        <taxon>Clostridia</taxon>
        <taxon>Eubacteriales</taxon>
        <taxon>Oscillospiraceae</taxon>
        <taxon>Ethanoligenens</taxon>
    </lineage>
</organism>
<keyword evidence="6" id="KW-0443">Lipid metabolism</keyword>
<proteinExistence type="inferred from homology"/>
<name>E6U8G1_ETHHY</name>
<evidence type="ECO:0000256" key="6">
    <source>
        <dbReference type="ARBA" id="ARBA00023098"/>
    </source>
</evidence>
<dbReference type="PANTHER" id="PTHR31727">
    <property type="entry name" value="OLEOYL-ACYL CARRIER PROTEIN THIOESTERASE 1, CHLOROPLASTIC"/>
    <property type="match status" value="1"/>
</dbReference>
<dbReference type="Pfam" id="PF01643">
    <property type="entry name" value="Acyl-ACP_TE"/>
    <property type="match status" value="1"/>
</dbReference>
<keyword evidence="7" id="KW-0275">Fatty acid biosynthesis</keyword>
<reference evidence="10 11" key="1">
    <citation type="submission" date="2010-12" db="EMBL/GenBank/DDBJ databases">
        <title>Complete sequence of Ethanoligenens harbinense YUAN-3.</title>
        <authorList>
            <person name="Lucas S."/>
            <person name="Copeland A."/>
            <person name="Lapidus A."/>
            <person name="Cheng J.-F."/>
            <person name="Bruce D."/>
            <person name="Goodwin L."/>
            <person name="Pitluck S."/>
            <person name="Chertkov O."/>
            <person name="Misra M."/>
            <person name="Detter J.C."/>
            <person name="Han C."/>
            <person name="Tapia R."/>
            <person name="Land M."/>
            <person name="Hauser L."/>
            <person name="Jeffries C."/>
            <person name="Kyrpides N."/>
            <person name="Ivanova N."/>
            <person name="Mikhailova N."/>
            <person name="Wang A."/>
            <person name="Mouttaki H."/>
            <person name="He Z."/>
            <person name="Zhou J."/>
            <person name="Hemme C.L."/>
            <person name="Woyke T."/>
        </authorList>
    </citation>
    <scope>NUCLEOTIDE SEQUENCE [LARGE SCALE GENOMIC DNA]</scope>
    <source>
        <strain evidence="11">DSM 18485 / JCM 12961 / CGMCC 1.5033 / YUAN-3</strain>
    </source>
</reference>
<comment type="similarity">
    <text evidence="1">Belongs to the acyl-ACP thioesterase family.</text>
</comment>
<evidence type="ECO:0000313" key="10">
    <source>
        <dbReference type="EMBL" id="ADU28280.1"/>
    </source>
</evidence>
<dbReference type="SUPFAM" id="SSF54637">
    <property type="entry name" value="Thioesterase/thiol ester dehydrase-isomerase"/>
    <property type="match status" value="2"/>
</dbReference>
<protein>
    <submittedName>
        <fullName evidence="10">Acyl-ACP thioesterase</fullName>
    </submittedName>
</protein>
<dbReference type="STRING" id="663278.Ethha_2788"/>
<dbReference type="InterPro" id="IPR045023">
    <property type="entry name" value="FATA/B"/>
</dbReference>
<dbReference type="HOGENOM" id="CLU_045466_2_2_9"/>
<evidence type="ECO:0000256" key="7">
    <source>
        <dbReference type="ARBA" id="ARBA00023160"/>
    </source>
</evidence>
<keyword evidence="4" id="KW-0276">Fatty acid metabolism</keyword>
<sequence length="246" mass="27290">MPVHLTSFDIGATRKMKYSMILRLLQEAAGRHLEELGLSYSVLREQYGMVFLLVEAAVRIHRLPAYGETVDAETWFCGVEGVKFGRGLRICSGDELCIELGSHWVLVDPDTHRIVRPSKFPVPEGMQTTSDGPMPVPLEKQRSGLLFSSEGEPVPGVCRAGKRVVRYSDLDSNGHVNNAVYVDMLCDFFPDGFSGHAFSGFKIDFLGEAKEQETIGIRARRQGNTVFFEGQVETRPCFVASATVVE</sequence>
<keyword evidence="2" id="KW-0444">Lipid biosynthesis</keyword>
<dbReference type="InterPro" id="IPR002864">
    <property type="entry name" value="Acyl-ACP_thioesterase_NHD"/>
</dbReference>
<dbReference type="Gene3D" id="3.10.129.10">
    <property type="entry name" value="Hotdog Thioesterase"/>
    <property type="match status" value="1"/>
</dbReference>
<evidence type="ECO:0000256" key="3">
    <source>
        <dbReference type="ARBA" id="ARBA00022801"/>
    </source>
</evidence>
<dbReference type="KEGG" id="eha:Ethha_2788"/>
<evidence type="ECO:0000256" key="4">
    <source>
        <dbReference type="ARBA" id="ARBA00022832"/>
    </source>
</evidence>
<evidence type="ECO:0000259" key="8">
    <source>
        <dbReference type="Pfam" id="PF01643"/>
    </source>
</evidence>
<evidence type="ECO:0000313" key="11">
    <source>
        <dbReference type="Proteomes" id="UP000001551"/>
    </source>
</evidence>
<evidence type="ECO:0000259" key="9">
    <source>
        <dbReference type="Pfam" id="PF20791"/>
    </source>
</evidence>
<evidence type="ECO:0000256" key="1">
    <source>
        <dbReference type="ARBA" id="ARBA00006500"/>
    </source>
</evidence>
<accession>E6U8G1</accession>
<dbReference type="EMBL" id="CP002400">
    <property type="protein sequence ID" value="ADU28280.1"/>
    <property type="molecule type" value="Genomic_DNA"/>
</dbReference>
<feature type="domain" description="Acyl-ACP thioesterase-like C-terminal" evidence="9">
    <location>
        <begin position="165"/>
        <end position="221"/>
    </location>
</feature>
<feature type="domain" description="Acyl-ACP thioesterase N-terminal hotdog" evidence="8">
    <location>
        <begin position="6"/>
        <end position="116"/>
    </location>
</feature>
<dbReference type="AlphaFoldDB" id="E6U8G1"/>
<keyword evidence="11" id="KW-1185">Reference proteome</keyword>
<dbReference type="InterPro" id="IPR029069">
    <property type="entry name" value="HotDog_dom_sf"/>
</dbReference>
<dbReference type="eggNOG" id="COG3884">
    <property type="taxonomic scope" value="Bacteria"/>
</dbReference>
<dbReference type="PANTHER" id="PTHR31727:SF6">
    <property type="entry name" value="OLEOYL-ACYL CARRIER PROTEIN THIOESTERASE 1, CHLOROPLASTIC"/>
    <property type="match status" value="1"/>
</dbReference>
<dbReference type="InterPro" id="IPR049427">
    <property type="entry name" value="Acyl-ACP_TE_C"/>
</dbReference>
<evidence type="ECO:0000256" key="5">
    <source>
        <dbReference type="ARBA" id="ARBA00022946"/>
    </source>
</evidence>
<gene>
    <name evidence="10" type="ordered locus">Ethha_2788</name>
</gene>
<evidence type="ECO:0000256" key="2">
    <source>
        <dbReference type="ARBA" id="ARBA00022516"/>
    </source>
</evidence>
<dbReference type="GO" id="GO:0000036">
    <property type="term" value="F:acyl carrier activity"/>
    <property type="evidence" value="ECO:0007669"/>
    <property type="project" value="TreeGrafter"/>
</dbReference>
<keyword evidence="3" id="KW-0378">Hydrolase</keyword>
<dbReference type="CDD" id="cd00586">
    <property type="entry name" value="4HBT"/>
    <property type="match status" value="1"/>
</dbReference>
<dbReference type="Pfam" id="PF20791">
    <property type="entry name" value="Acyl-ACP_TE_C"/>
    <property type="match status" value="1"/>
</dbReference>
<dbReference type="GO" id="GO:0016297">
    <property type="term" value="F:fatty acyl-[ACP] hydrolase activity"/>
    <property type="evidence" value="ECO:0007669"/>
    <property type="project" value="InterPro"/>
</dbReference>
<dbReference type="Proteomes" id="UP000001551">
    <property type="component" value="Chromosome"/>
</dbReference>